<dbReference type="PANTHER" id="PTHR21431:SF0">
    <property type="entry name" value="PREFOLDIN SUBUNIT 6"/>
    <property type="match status" value="1"/>
</dbReference>
<protein>
    <submittedName>
        <fullName evidence="5">Prefoldin subunit</fullName>
    </submittedName>
</protein>
<evidence type="ECO:0000313" key="5">
    <source>
        <dbReference type="EMBL" id="QHN76669.1"/>
    </source>
</evidence>
<feature type="transmembrane region" description="Helical" evidence="4">
    <location>
        <begin position="114"/>
        <end position="135"/>
    </location>
</feature>
<comment type="similarity">
    <text evidence="1">Belongs to the prefoldin subunit beta family.</text>
</comment>
<evidence type="ECO:0000256" key="3">
    <source>
        <dbReference type="SAM" id="Coils"/>
    </source>
</evidence>
<keyword evidence="4" id="KW-0812">Transmembrane</keyword>
<feature type="coiled-coil region" evidence="3">
    <location>
        <begin position="205"/>
        <end position="232"/>
    </location>
</feature>
<dbReference type="Pfam" id="PF01920">
    <property type="entry name" value="Prefoldin_2"/>
    <property type="match status" value="1"/>
</dbReference>
<evidence type="ECO:0000256" key="4">
    <source>
        <dbReference type="SAM" id="Phobius"/>
    </source>
</evidence>
<gene>
    <name evidence="5" type="ORF">DS421_19g645930</name>
</gene>
<evidence type="ECO:0000256" key="1">
    <source>
        <dbReference type="ARBA" id="ARBA00008045"/>
    </source>
</evidence>
<evidence type="ECO:0000256" key="2">
    <source>
        <dbReference type="ARBA" id="ARBA00023186"/>
    </source>
</evidence>
<dbReference type="GO" id="GO:0051087">
    <property type="term" value="F:protein-folding chaperone binding"/>
    <property type="evidence" value="ECO:0007669"/>
    <property type="project" value="TreeGrafter"/>
</dbReference>
<dbReference type="Gene3D" id="1.10.287.370">
    <property type="match status" value="1"/>
</dbReference>
<dbReference type="InterPro" id="IPR009053">
    <property type="entry name" value="Prefoldin"/>
</dbReference>
<keyword evidence="4" id="KW-1133">Transmembrane helix</keyword>
<dbReference type="GO" id="GO:0051131">
    <property type="term" value="P:chaperone-mediated protein complex assembly"/>
    <property type="evidence" value="ECO:0007669"/>
    <property type="project" value="TreeGrafter"/>
</dbReference>
<dbReference type="GO" id="GO:0009409">
    <property type="term" value="P:response to cold"/>
    <property type="evidence" value="ECO:0007669"/>
    <property type="project" value="UniProtKB-ARBA"/>
</dbReference>
<reference evidence="5 6" key="1">
    <citation type="submission" date="2020-01" db="EMBL/GenBank/DDBJ databases">
        <title>Genome sequence of Arachis hypogaea, cultivar Shitouqi.</title>
        <authorList>
            <person name="Zhuang W."/>
            <person name="Chen H."/>
            <person name="Varshney R."/>
            <person name="Wang D."/>
            <person name="Ming R."/>
        </authorList>
    </citation>
    <scope>NUCLEOTIDE SEQUENCE [LARGE SCALE GENOMIC DNA]</scope>
    <source>
        <tissue evidence="5">Young leaf</tissue>
    </source>
</reference>
<accession>A0A6B9V5N7</accession>
<dbReference type="GO" id="GO:0016272">
    <property type="term" value="C:prefoldin complex"/>
    <property type="evidence" value="ECO:0007669"/>
    <property type="project" value="InterPro"/>
</dbReference>
<dbReference type="GO" id="GO:0005737">
    <property type="term" value="C:cytoplasm"/>
    <property type="evidence" value="ECO:0007669"/>
    <property type="project" value="TreeGrafter"/>
</dbReference>
<dbReference type="CDD" id="cd23161">
    <property type="entry name" value="Prefoldin_6"/>
    <property type="match status" value="1"/>
</dbReference>
<keyword evidence="2" id="KW-0143">Chaperone</keyword>
<sequence>MNVMTYDSVDPVRLREETKVSRITLPNRSLNQTELLVKSAVYYRPTEIRPQRYLLSRLPLSVSRHSLPRAQALVSSSHLRSLTSRLRSVKLSSAQALPSLRSLRRRQKQTELYLVPRVVVVVVFLLLTGSVSHLVSISPFPVLFVAGSRGNRSRWAGLHCGSSCFERCRQLLPRHQVLLRRQLPSPNRICVACRHLPLPPSRLRMSSLSSAVRDLQRELENKTNDLSKLQKDIAKNHQVRKKYTVQLGENELVLKELDLLNEDANVYKLIGPVLVKQDLAEANSNVRKRIEYITAELKRLDATVQDLEEKQNSKKDAILKLQQRIQSLQTSKAKA</sequence>
<dbReference type="AlphaFoldDB" id="A0A6B9V5N7"/>
<dbReference type="GO" id="GO:0006457">
    <property type="term" value="P:protein folding"/>
    <property type="evidence" value="ECO:0007669"/>
    <property type="project" value="InterPro"/>
</dbReference>
<dbReference type="PANTHER" id="PTHR21431">
    <property type="entry name" value="PREFOLDIN SUBUNIT 6"/>
    <property type="match status" value="1"/>
</dbReference>
<dbReference type="FunFam" id="1.10.287.370:FF:000003">
    <property type="entry name" value="Prefoldin subunit 6"/>
    <property type="match status" value="1"/>
</dbReference>
<organism evidence="5 6">
    <name type="scientific">Arachis hypogaea</name>
    <name type="common">Peanut</name>
    <dbReference type="NCBI Taxonomy" id="3818"/>
    <lineage>
        <taxon>Eukaryota</taxon>
        <taxon>Viridiplantae</taxon>
        <taxon>Streptophyta</taxon>
        <taxon>Embryophyta</taxon>
        <taxon>Tracheophyta</taxon>
        <taxon>Spermatophyta</taxon>
        <taxon>Magnoliopsida</taxon>
        <taxon>eudicotyledons</taxon>
        <taxon>Gunneridae</taxon>
        <taxon>Pentapetalae</taxon>
        <taxon>rosids</taxon>
        <taxon>fabids</taxon>
        <taxon>Fabales</taxon>
        <taxon>Fabaceae</taxon>
        <taxon>Papilionoideae</taxon>
        <taxon>50 kb inversion clade</taxon>
        <taxon>dalbergioids sensu lato</taxon>
        <taxon>Dalbergieae</taxon>
        <taxon>Pterocarpus clade</taxon>
        <taxon>Arachis</taxon>
    </lineage>
</organism>
<dbReference type="GO" id="GO:0051082">
    <property type="term" value="F:unfolded protein binding"/>
    <property type="evidence" value="ECO:0007669"/>
    <property type="project" value="InterPro"/>
</dbReference>
<keyword evidence="4" id="KW-0472">Membrane</keyword>
<dbReference type="SUPFAM" id="SSF46579">
    <property type="entry name" value="Prefoldin"/>
    <property type="match status" value="1"/>
</dbReference>
<dbReference type="InterPro" id="IPR002777">
    <property type="entry name" value="PFD_beta-like"/>
</dbReference>
<evidence type="ECO:0000313" key="6">
    <source>
        <dbReference type="Proteomes" id="UP000464620"/>
    </source>
</evidence>
<feature type="coiled-coil region" evidence="3">
    <location>
        <begin position="290"/>
        <end position="324"/>
    </location>
</feature>
<keyword evidence="3" id="KW-0175">Coiled coil</keyword>
<dbReference type="EMBL" id="CP031001">
    <property type="protein sequence ID" value="QHN76669.1"/>
    <property type="molecule type" value="Genomic_DNA"/>
</dbReference>
<dbReference type="Proteomes" id="UP000464620">
    <property type="component" value="Chromosome B09"/>
</dbReference>
<name>A0A6B9V5N7_ARAHY</name>
<proteinExistence type="inferred from homology"/>